<accession>A0A371K6V7</accession>
<sequence length="312" mass="32955">MSALWAYAALLAALLLDRLLGEPRHAHPLVGFGRLAQAIERACYGDRRLRGVLAWSLAVLPATALTAALQLALARWSPWAAAAFAAVVLYACVGLRSLGEHAAPVARALRANDLGAARAAVGRIVSRDVQALDAERVAAAATESVLENGNDAVFGALFWFALLGPAGAVLYRLANTLDAMWGYRTPRYERYGWAAARIDDALNYLPARLTALTYAVLGHAAGALRCWRAQAPAWDSPNAGPVMAAGAGALRVRLGGAAPYHGVWEQRPLLGEGAAPDAGAIERAQALVSRGVLLWLALWALPVAWFCFGAGH</sequence>
<dbReference type="RefSeq" id="WP_115859009.1">
    <property type="nucleotide sequence ID" value="NZ_QTSU01000001.1"/>
</dbReference>
<dbReference type="GO" id="GO:0015420">
    <property type="term" value="F:ABC-type vitamin B12 transporter activity"/>
    <property type="evidence" value="ECO:0007669"/>
    <property type="project" value="UniProtKB-UniRule"/>
</dbReference>
<evidence type="ECO:0000256" key="7">
    <source>
        <dbReference type="ARBA" id="ARBA00022989"/>
    </source>
</evidence>
<feature type="transmembrane region" description="Helical" evidence="9">
    <location>
        <begin position="152"/>
        <end position="174"/>
    </location>
</feature>
<dbReference type="AlphaFoldDB" id="A0A371K6V7"/>
<dbReference type="PANTHER" id="PTHR34308:SF1">
    <property type="entry name" value="COBALAMIN BIOSYNTHESIS PROTEIN CBIB"/>
    <property type="match status" value="1"/>
</dbReference>
<evidence type="ECO:0000256" key="4">
    <source>
        <dbReference type="ARBA" id="ARBA00022475"/>
    </source>
</evidence>
<dbReference type="EMBL" id="QTSU01000001">
    <property type="protein sequence ID" value="RDZ29570.1"/>
    <property type="molecule type" value="Genomic_DNA"/>
</dbReference>
<evidence type="ECO:0000256" key="6">
    <source>
        <dbReference type="ARBA" id="ARBA00022692"/>
    </source>
</evidence>
<proteinExistence type="inferred from homology"/>
<evidence type="ECO:0000256" key="5">
    <source>
        <dbReference type="ARBA" id="ARBA00022573"/>
    </source>
</evidence>
<evidence type="ECO:0000256" key="3">
    <source>
        <dbReference type="ARBA" id="ARBA00006263"/>
    </source>
</evidence>
<comment type="similarity">
    <text evidence="3 9">Belongs to the CobD/CbiB family.</text>
</comment>
<protein>
    <recommendedName>
        <fullName evidence="9">Cobalamin biosynthesis protein CobD</fullName>
    </recommendedName>
</protein>
<comment type="pathway">
    <text evidence="2 9">Cofactor biosynthesis; adenosylcobalamin biosynthesis.</text>
</comment>
<evidence type="ECO:0000313" key="11">
    <source>
        <dbReference type="Proteomes" id="UP000264492"/>
    </source>
</evidence>
<evidence type="ECO:0000256" key="8">
    <source>
        <dbReference type="ARBA" id="ARBA00023136"/>
    </source>
</evidence>
<keyword evidence="7 9" id="KW-1133">Transmembrane helix</keyword>
<dbReference type="HAMAP" id="MF_00024">
    <property type="entry name" value="CobD_CbiB"/>
    <property type="match status" value="1"/>
</dbReference>
<name>A0A371K6V7_9GAMM</name>
<evidence type="ECO:0000256" key="2">
    <source>
        <dbReference type="ARBA" id="ARBA00004953"/>
    </source>
</evidence>
<reference evidence="10 11" key="1">
    <citation type="submission" date="2018-08" db="EMBL/GenBank/DDBJ databases">
        <title>Lysobacter sp. zong2l5, whole genome shotgun sequence.</title>
        <authorList>
            <person name="Zhang X."/>
            <person name="Feng G."/>
            <person name="Zhu H."/>
        </authorList>
    </citation>
    <scope>NUCLEOTIDE SEQUENCE [LARGE SCALE GENOMIC DNA]</scope>
    <source>
        <strain evidence="11">zong2l5</strain>
    </source>
</reference>
<keyword evidence="11" id="KW-1185">Reference proteome</keyword>
<keyword evidence="8 9" id="KW-0472">Membrane</keyword>
<dbReference type="UniPathway" id="UPA00148"/>
<evidence type="ECO:0000313" key="10">
    <source>
        <dbReference type="EMBL" id="RDZ29570.1"/>
    </source>
</evidence>
<feature type="transmembrane region" description="Helical" evidence="9">
    <location>
        <begin position="292"/>
        <end position="311"/>
    </location>
</feature>
<dbReference type="GO" id="GO:0009236">
    <property type="term" value="P:cobalamin biosynthetic process"/>
    <property type="evidence" value="ECO:0007669"/>
    <property type="project" value="UniProtKB-UniRule"/>
</dbReference>
<evidence type="ECO:0000256" key="9">
    <source>
        <dbReference type="HAMAP-Rule" id="MF_00024"/>
    </source>
</evidence>
<dbReference type="OrthoDB" id="9811967at2"/>
<comment type="caution">
    <text evidence="10">The sequence shown here is derived from an EMBL/GenBank/DDBJ whole genome shotgun (WGS) entry which is preliminary data.</text>
</comment>
<gene>
    <name evidence="9" type="primary">cobD</name>
    <name evidence="10" type="ORF">DX914_11015</name>
</gene>
<dbReference type="InterPro" id="IPR004485">
    <property type="entry name" value="Cobalamin_biosynth_CobD/CbiB"/>
</dbReference>
<keyword evidence="5 9" id="KW-0169">Cobalamin biosynthesis</keyword>
<organism evidence="10 11">
    <name type="scientific">Lysobacter silvisoli</name>
    <dbReference type="NCBI Taxonomy" id="2293254"/>
    <lineage>
        <taxon>Bacteria</taxon>
        <taxon>Pseudomonadati</taxon>
        <taxon>Pseudomonadota</taxon>
        <taxon>Gammaproteobacteria</taxon>
        <taxon>Lysobacterales</taxon>
        <taxon>Lysobacteraceae</taxon>
        <taxon>Lysobacter</taxon>
    </lineage>
</organism>
<keyword evidence="6 9" id="KW-0812">Transmembrane</keyword>
<dbReference type="GO" id="GO:0048472">
    <property type="term" value="F:threonine-phosphate decarboxylase activity"/>
    <property type="evidence" value="ECO:0007669"/>
    <property type="project" value="InterPro"/>
</dbReference>
<comment type="subcellular location">
    <subcellularLocation>
        <location evidence="1 9">Cell membrane</location>
        <topology evidence="1 9">Multi-pass membrane protein</topology>
    </subcellularLocation>
</comment>
<comment type="caution">
    <text evidence="9">Lacks conserved residue(s) required for the propagation of feature annotation.</text>
</comment>
<dbReference type="NCBIfam" id="TIGR00380">
    <property type="entry name" value="cobal_cbiB"/>
    <property type="match status" value="1"/>
</dbReference>
<evidence type="ECO:0000256" key="1">
    <source>
        <dbReference type="ARBA" id="ARBA00004651"/>
    </source>
</evidence>
<dbReference type="Pfam" id="PF03186">
    <property type="entry name" value="CobD_Cbib"/>
    <property type="match status" value="1"/>
</dbReference>
<comment type="function">
    <text evidence="9">Converts cobyric acid to cobinamide by the addition of aminopropanol on the F carboxylic group.</text>
</comment>
<feature type="transmembrane region" description="Helical" evidence="9">
    <location>
        <begin position="52"/>
        <end position="72"/>
    </location>
</feature>
<dbReference type="PANTHER" id="PTHR34308">
    <property type="entry name" value="COBALAMIN BIOSYNTHESIS PROTEIN CBIB"/>
    <property type="match status" value="1"/>
</dbReference>
<dbReference type="GO" id="GO:0005886">
    <property type="term" value="C:plasma membrane"/>
    <property type="evidence" value="ECO:0007669"/>
    <property type="project" value="UniProtKB-SubCell"/>
</dbReference>
<keyword evidence="4 9" id="KW-1003">Cell membrane</keyword>
<dbReference type="Proteomes" id="UP000264492">
    <property type="component" value="Unassembled WGS sequence"/>
</dbReference>